<evidence type="ECO:0000256" key="1">
    <source>
        <dbReference type="ARBA" id="ARBA00006432"/>
    </source>
</evidence>
<dbReference type="EMBL" id="CAEUNJ010000059">
    <property type="protein sequence ID" value="CAB4372183.1"/>
    <property type="molecule type" value="Genomic_DNA"/>
</dbReference>
<name>A0A6J6AQL3_9ZZZZ</name>
<sequence>MELFRANSEDAASYHEHGWWGNDTVGSLVASWQAVNPAGVAFIADGRRYTWAEYHVDADDIARAILAGEPEKGERIAVMMPDGPAVHAVFVGIERAGCVAVGIGARAGDREVAHLLSLTGARTLITAPVQHGRDAASLRSDVGALGVTIDRHLLVGLDARVVDAALPEGVEMELDYPQRPIHPDELFLLNSTSGTTGLPKCVMHTQNRWFYFHKLAAEAGGFSNDEVFFGALPAPFGFGLWTAHFTPTALGAPTVVMDRFDADEALDLIERERVTVLCCVSTQFIMLLNAQAERPRDLSSLRSMFTGGEAVPYERAAEFEETTGAKVLQFYGSNETGALSHTSYASDRETRLRTAGHVIPEMNVRLLHPETFADVAPGENEGQPACKGPATALGYWGDQEANAKLFTADGWMLMGDIVRIDDDGVLSVIGRTSDFIIRGGKNISAPAVEAELATHPSVAMVAAVAFPDPVFGERVCAYVELRPDTSVTLEELVEHMRARSVSREWWPEHLVVVDELPRSSGGKVAKGDLKTDAKRRSAQLHAGSTAE</sequence>
<gene>
    <name evidence="6" type="ORF">UFOPK4201_01320</name>
</gene>
<dbReference type="Gene3D" id="3.30.300.30">
    <property type="match status" value="1"/>
</dbReference>
<dbReference type="SUPFAM" id="SSF56801">
    <property type="entry name" value="Acetyl-CoA synthetase-like"/>
    <property type="match status" value="1"/>
</dbReference>
<accession>A0A6J6AQL3</accession>
<feature type="domain" description="AMP-binding enzyme C-terminal" evidence="5">
    <location>
        <begin position="448"/>
        <end position="523"/>
    </location>
</feature>
<feature type="domain" description="AMP-dependent synthetase/ligase" evidence="4">
    <location>
        <begin position="33"/>
        <end position="396"/>
    </location>
</feature>
<feature type="compositionally biased region" description="Basic and acidic residues" evidence="3">
    <location>
        <begin position="525"/>
        <end position="535"/>
    </location>
</feature>
<evidence type="ECO:0000256" key="2">
    <source>
        <dbReference type="ARBA" id="ARBA00022598"/>
    </source>
</evidence>
<evidence type="ECO:0000313" key="6">
    <source>
        <dbReference type="EMBL" id="CAB4372183.1"/>
    </source>
</evidence>
<dbReference type="GO" id="GO:0006631">
    <property type="term" value="P:fatty acid metabolic process"/>
    <property type="evidence" value="ECO:0007669"/>
    <property type="project" value="TreeGrafter"/>
</dbReference>
<proteinExistence type="inferred from homology"/>
<dbReference type="Pfam" id="PF13193">
    <property type="entry name" value="AMP-binding_C"/>
    <property type="match status" value="1"/>
</dbReference>
<dbReference type="Pfam" id="PF00501">
    <property type="entry name" value="AMP-binding"/>
    <property type="match status" value="1"/>
</dbReference>
<dbReference type="InterPro" id="IPR025110">
    <property type="entry name" value="AMP-bd_C"/>
</dbReference>
<dbReference type="InterPro" id="IPR042099">
    <property type="entry name" value="ANL_N_sf"/>
</dbReference>
<dbReference type="AlphaFoldDB" id="A0A6J6AQL3"/>
<evidence type="ECO:0000259" key="5">
    <source>
        <dbReference type="Pfam" id="PF13193"/>
    </source>
</evidence>
<evidence type="ECO:0000256" key="3">
    <source>
        <dbReference type="SAM" id="MobiDB-lite"/>
    </source>
</evidence>
<comment type="similarity">
    <text evidence="1">Belongs to the ATP-dependent AMP-binding enzyme family.</text>
</comment>
<keyword evidence="2" id="KW-0436">Ligase</keyword>
<reference evidence="6" key="1">
    <citation type="submission" date="2020-05" db="EMBL/GenBank/DDBJ databases">
        <authorList>
            <person name="Chiriac C."/>
            <person name="Salcher M."/>
            <person name="Ghai R."/>
            <person name="Kavagutti S V."/>
        </authorList>
    </citation>
    <scope>NUCLEOTIDE SEQUENCE</scope>
</reference>
<protein>
    <submittedName>
        <fullName evidence="6">Unannotated protein</fullName>
    </submittedName>
</protein>
<dbReference type="InterPro" id="IPR045851">
    <property type="entry name" value="AMP-bd_C_sf"/>
</dbReference>
<feature type="region of interest" description="Disordered" evidence="3">
    <location>
        <begin position="520"/>
        <end position="547"/>
    </location>
</feature>
<organism evidence="6">
    <name type="scientific">freshwater metagenome</name>
    <dbReference type="NCBI Taxonomy" id="449393"/>
    <lineage>
        <taxon>unclassified sequences</taxon>
        <taxon>metagenomes</taxon>
        <taxon>ecological metagenomes</taxon>
    </lineage>
</organism>
<dbReference type="InterPro" id="IPR000873">
    <property type="entry name" value="AMP-dep_synth/lig_dom"/>
</dbReference>
<dbReference type="GO" id="GO:0031956">
    <property type="term" value="F:medium-chain fatty acid-CoA ligase activity"/>
    <property type="evidence" value="ECO:0007669"/>
    <property type="project" value="TreeGrafter"/>
</dbReference>
<dbReference type="PANTHER" id="PTHR43201">
    <property type="entry name" value="ACYL-COA SYNTHETASE"/>
    <property type="match status" value="1"/>
</dbReference>
<evidence type="ECO:0000259" key="4">
    <source>
        <dbReference type="Pfam" id="PF00501"/>
    </source>
</evidence>
<dbReference type="Gene3D" id="3.40.50.12780">
    <property type="entry name" value="N-terminal domain of ligase-like"/>
    <property type="match status" value="1"/>
</dbReference>
<dbReference type="PANTHER" id="PTHR43201:SF5">
    <property type="entry name" value="MEDIUM-CHAIN ACYL-COA LIGASE ACSF2, MITOCHONDRIAL"/>
    <property type="match status" value="1"/>
</dbReference>